<evidence type="ECO:0000256" key="1">
    <source>
        <dbReference type="SAM" id="Phobius"/>
    </source>
</evidence>
<proteinExistence type="predicted"/>
<name>A0A8J3TRS9_9ACTN</name>
<dbReference type="EMBL" id="BOOO01000017">
    <property type="protein sequence ID" value="GII30147.1"/>
    <property type="molecule type" value="Genomic_DNA"/>
</dbReference>
<gene>
    <name evidence="2" type="ORF">Pmi06nite_35890</name>
</gene>
<keyword evidence="1" id="KW-1133">Transmembrane helix</keyword>
<evidence type="ECO:0000313" key="2">
    <source>
        <dbReference type="EMBL" id="GII30147.1"/>
    </source>
</evidence>
<reference evidence="2 3" key="1">
    <citation type="submission" date="2021-01" db="EMBL/GenBank/DDBJ databases">
        <title>Whole genome shotgun sequence of Planotetraspora mira NBRC 15435.</title>
        <authorList>
            <person name="Komaki H."/>
            <person name="Tamura T."/>
        </authorList>
    </citation>
    <scope>NUCLEOTIDE SEQUENCE [LARGE SCALE GENOMIC DNA]</scope>
    <source>
        <strain evidence="2 3">NBRC 15435</strain>
    </source>
</reference>
<sequence length="61" mass="6152">MSVLQVFVLLLAMSVAVNFGCVAAFITLRTGVGWARAVLTGGGATGATLVIFFSAVAAYNG</sequence>
<dbReference type="Proteomes" id="UP000650628">
    <property type="component" value="Unassembled WGS sequence"/>
</dbReference>
<dbReference type="RefSeq" id="WP_203954112.1">
    <property type="nucleotide sequence ID" value="NZ_BOOO01000017.1"/>
</dbReference>
<keyword evidence="3" id="KW-1185">Reference proteome</keyword>
<keyword evidence="1" id="KW-0472">Membrane</keyword>
<comment type="caution">
    <text evidence="2">The sequence shown here is derived from an EMBL/GenBank/DDBJ whole genome shotgun (WGS) entry which is preliminary data.</text>
</comment>
<feature type="transmembrane region" description="Helical" evidence="1">
    <location>
        <begin position="6"/>
        <end position="26"/>
    </location>
</feature>
<keyword evidence="1" id="KW-0812">Transmembrane</keyword>
<organism evidence="2 3">
    <name type="scientific">Planotetraspora mira</name>
    <dbReference type="NCBI Taxonomy" id="58121"/>
    <lineage>
        <taxon>Bacteria</taxon>
        <taxon>Bacillati</taxon>
        <taxon>Actinomycetota</taxon>
        <taxon>Actinomycetes</taxon>
        <taxon>Streptosporangiales</taxon>
        <taxon>Streptosporangiaceae</taxon>
        <taxon>Planotetraspora</taxon>
    </lineage>
</organism>
<dbReference type="AlphaFoldDB" id="A0A8J3TRS9"/>
<evidence type="ECO:0000313" key="3">
    <source>
        <dbReference type="Proteomes" id="UP000650628"/>
    </source>
</evidence>
<protein>
    <submittedName>
        <fullName evidence="2">Uncharacterized protein</fullName>
    </submittedName>
</protein>
<accession>A0A8J3TRS9</accession>
<feature type="transmembrane region" description="Helical" evidence="1">
    <location>
        <begin position="38"/>
        <end position="59"/>
    </location>
</feature>